<gene>
    <name evidence="3" type="ORF">ACFFGY_02370</name>
</gene>
<dbReference type="Proteomes" id="UP001589865">
    <property type="component" value="Unassembled WGS sequence"/>
</dbReference>
<evidence type="ECO:0000313" key="4">
    <source>
        <dbReference type="Proteomes" id="UP001589865"/>
    </source>
</evidence>
<protein>
    <submittedName>
        <fullName evidence="3">Amidase</fullName>
    </submittedName>
</protein>
<dbReference type="SUPFAM" id="SSF75304">
    <property type="entry name" value="Amidase signature (AS) enzymes"/>
    <property type="match status" value="1"/>
</dbReference>
<evidence type="ECO:0000259" key="2">
    <source>
        <dbReference type="Pfam" id="PF01425"/>
    </source>
</evidence>
<dbReference type="Gene3D" id="3.90.1300.10">
    <property type="entry name" value="Amidase signature (AS) domain"/>
    <property type="match status" value="1"/>
</dbReference>
<dbReference type="PANTHER" id="PTHR11895:SF151">
    <property type="entry name" value="GLUTAMYL-TRNA(GLN) AMIDOTRANSFERASE SUBUNIT A"/>
    <property type="match status" value="1"/>
</dbReference>
<evidence type="ECO:0000313" key="3">
    <source>
        <dbReference type="EMBL" id="MFC0407077.1"/>
    </source>
</evidence>
<dbReference type="EMBL" id="JBHLUN010000002">
    <property type="protein sequence ID" value="MFC0407077.1"/>
    <property type="molecule type" value="Genomic_DNA"/>
</dbReference>
<organism evidence="3 4">
    <name type="scientific">Roseomonas elaeocarpi</name>
    <dbReference type="NCBI Taxonomy" id="907779"/>
    <lineage>
        <taxon>Bacteria</taxon>
        <taxon>Pseudomonadati</taxon>
        <taxon>Pseudomonadota</taxon>
        <taxon>Alphaproteobacteria</taxon>
        <taxon>Acetobacterales</taxon>
        <taxon>Roseomonadaceae</taxon>
        <taxon>Roseomonas</taxon>
    </lineage>
</organism>
<dbReference type="RefSeq" id="WP_377042768.1">
    <property type="nucleotide sequence ID" value="NZ_JBHLUN010000002.1"/>
</dbReference>
<comment type="caution">
    <text evidence="3">The sequence shown here is derived from an EMBL/GenBank/DDBJ whole genome shotgun (WGS) entry which is preliminary data.</text>
</comment>
<sequence>MTSPAPTIAEAARRIARGDLTAEALTRLCLDRIAEREPAVQAWQALDAEGALAEARHRDRSPVAGPMHGIPFGVKDIIEVFGLPTTHGTPIFEGYRSPRDAGCVALLREGGAVCFGKTVSTELAHFHPGKTRNPHDPNSTPGGSSSGSAAAVGAGMVPLALGTQTTGSVLRPASFCGVVGYKPSFGEFTRSGVYDCASSFDTLGLMTQGVEDIVLSRAALLRQPVEEFAPPPLGDLRIGFCRSPFWDQAEPTTRTAIEDAAERLRRAGARISDLELPAGFADVLTLHRTVSGYEFARSIAWERTERGAMLSPVLVEGRAGDGLRVTRRDYHAALDRLAEMRREYASLTRGLDVVLTPSARGEALSGLTVTGDPVFNTLWTALYVPALSLPVLQGPRGMPLGLQLVGQFREDAALCSAAETVRRALS</sequence>
<name>A0ABV6JMY7_9PROT</name>
<dbReference type="PANTHER" id="PTHR11895">
    <property type="entry name" value="TRANSAMIDASE"/>
    <property type="match status" value="1"/>
</dbReference>
<evidence type="ECO:0000256" key="1">
    <source>
        <dbReference type="SAM" id="MobiDB-lite"/>
    </source>
</evidence>
<dbReference type="InterPro" id="IPR023631">
    <property type="entry name" value="Amidase_dom"/>
</dbReference>
<keyword evidence="4" id="KW-1185">Reference proteome</keyword>
<dbReference type="InterPro" id="IPR036928">
    <property type="entry name" value="AS_sf"/>
</dbReference>
<proteinExistence type="predicted"/>
<feature type="domain" description="Amidase" evidence="2">
    <location>
        <begin position="25"/>
        <end position="415"/>
    </location>
</feature>
<feature type="region of interest" description="Disordered" evidence="1">
    <location>
        <begin position="126"/>
        <end position="149"/>
    </location>
</feature>
<dbReference type="InterPro" id="IPR000120">
    <property type="entry name" value="Amidase"/>
</dbReference>
<accession>A0ABV6JMY7</accession>
<reference evidence="3 4" key="1">
    <citation type="submission" date="2024-09" db="EMBL/GenBank/DDBJ databases">
        <authorList>
            <person name="Sun Q."/>
            <person name="Mori K."/>
        </authorList>
    </citation>
    <scope>NUCLEOTIDE SEQUENCE [LARGE SCALE GENOMIC DNA]</scope>
    <source>
        <strain evidence="3 4">TBRC 5777</strain>
    </source>
</reference>
<dbReference type="Pfam" id="PF01425">
    <property type="entry name" value="Amidase"/>
    <property type="match status" value="1"/>
</dbReference>